<dbReference type="Gene3D" id="3.90.120.10">
    <property type="entry name" value="DNA Methylase, subunit A, domain 2"/>
    <property type="match status" value="1"/>
</dbReference>
<dbReference type="EC" id="2.1.1.37" evidence="8"/>
<evidence type="ECO:0000256" key="7">
    <source>
        <dbReference type="RuleBase" id="RU000416"/>
    </source>
</evidence>
<name>A0A846ZL84_9GAMM</name>
<evidence type="ECO:0000256" key="1">
    <source>
        <dbReference type="ARBA" id="ARBA00022603"/>
    </source>
</evidence>
<evidence type="ECO:0000256" key="4">
    <source>
        <dbReference type="ARBA" id="ARBA00022747"/>
    </source>
</evidence>
<evidence type="ECO:0000313" key="9">
    <source>
        <dbReference type="EMBL" id="NKZ38359.1"/>
    </source>
</evidence>
<reference evidence="9 10" key="1">
    <citation type="journal article" date="2017" name="Int. J. Syst. Evol. Microbiol.">
        <title>Oleiagrimonas citrea sp. nov., a marine bacterium isolated from tidal flat sediment and emended description of the genus Oleiagrimonas Fang et al. 2015 and Oleiagrimonas soli.</title>
        <authorList>
            <person name="Yang S.H."/>
            <person name="Seo H.S."/>
            <person name="Seong C.N."/>
            <person name="Kwon K.K."/>
        </authorList>
    </citation>
    <scope>NUCLEOTIDE SEQUENCE [LARGE SCALE GENOMIC DNA]</scope>
    <source>
        <strain evidence="9 10">MEBiC09124</strain>
    </source>
</reference>
<dbReference type="AlphaFoldDB" id="A0A846ZL84"/>
<organism evidence="9 10">
    <name type="scientific">Oleiagrimonas citrea</name>
    <dbReference type="NCBI Taxonomy" id="1665687"/>
    <lineage>
        <taxon>Bacteria</taxon>
        <taxon>Pseudomonadati</taxon>
        <taxon>Pseudomonadota</taxon>
        <taxon>Gammaproteobacteria</taxon>
        <taxon>Lysobacterales</taxon>
        <taxon>Rhodanobacteraceae</taxon>
        <taxon>Oleiagrimonas</taxon>
    </lineage>
</organism>
<evidence type="ECO:0000256" key="5">
    <source>
        <dbReference type="ARBA" id="ARBA00047422"/>
    </source>
</evidence>
<evidence type="ECO:0000256" key="2">
    <source>
        <dbReference type="ARBA" id="ARBA00022679"/>
    </source>
</evidence>
<dbReference type="InterPro" id="IPR001525">
    <property type="entry name" value="C5_MeTfrase"/>
</dbReference>
<dbReference type="Proteomes" id="UP000541636">
    <property type="component" value="Unassembled WGS sequence"/>
</dbReference>
<protein>
    <recommendedName>
        <fullName evidence="8">Cytosine-specific methyltransferase</fullName>
        <ecNumber evidence="8">2.1.1.37</ecNumber>
    </recommendedName>
</protein>
<keyword evidence="1 6" id="KW-0489">Methyltransferase</keyword>
<evidence type="ECO:0000256" key="3">
    <source>
        <dbReference type="ARBA" id="ARBA00022691"/>
    </source>
</evidence>
<dbReference type="PROSITE" id="PS51679">
    <property type="entry name" value="SAM_MT_C5"/>
    <property type="match status" value="1"/>
</dbReference>
<dbReference type="GO" id="GO:0009307">
    <property type="term" value="P:DNA restriction-modification system"/>
    <property type="evidence" value="ECO:0007669"/>
    <property type="project" value="UniProtKB-KW"/>
</dbReference>
<accession>A0A846ZL84</accession>
<comment type="similarity">
    <text evidence="6 7">Belongs to the class I-like SAM-binding methyltransferase superfamily. C5-methyltransferase family.</text>
</comment>
<evidence type="ECO:0000256" key="8">
    <source>
        <dbReference type="RuleBase" id="RU000417"/>
    </source>
</evidence>
<dbReference type="PROSITE" id="PS00094">
    <property type="entry name" value="C5_MTASE_1"/>
    <property type="match status" value="1"/>
</dbReference>
<evidence type="ECO:0000256" key="6">
    <source>
        <dbReference type="PROSITE-ProRule" id="PRU01016"/>
    </source>
</evidence>
<feature type="active site" evidence="6">
    <location>
        <position position="73"/>
    </location>
</feature>
<dbReference type="PANTHER" id="PTHR46098">
    <property type="entry name" value="TRNA (CYTOSINE(38)-C(5))-METHYLTRANSFERASE"/>
    <property type="match status" value="1"/>
</dbReference>
<dbReference type="InterPro" id="IPR029063">
    <property type="entry name" value="SAM-dependent_MTases_sf"/>
</dbReference>
<dbReference type="NCBIfam" id="TIGR00675">
    <property type="entry name" value="dcm"/>
    <property type="match status" value="1"/>
</dbReference>
<dbReference type="SUPFAM" id="SSF53335">
    <property type="entry name" value="S-adenosyl-L-methionine-dependent methyltransferases"/>
    <property type="match status" value="1"/>
</dbReference>
<dbReference type="Pfam" id="PF00145">
    <property type="entry name" value="DNA_methylase"/>
    <property type="match status" value="1"/>
</dbReference>
<gene>
    <name evidence="9" type="ORF">HF690_05230</name>
</gene>
<dbReference type="GO" id="GO:0003886">
    <property type="term" value="F:DNA (cytosine-5-)-methyltransferase activity"/>
    <property type="evidence" value="ECO:0007669"/>
    <property type="project" value="UniProtKB-EC"/>
</dbReference>
<keyword evidence="4" id="KW-0680">Restriction system</keyword>
<proteinExistence type="inferred from homology"/>
<keyword evidence="10" id="KW-1185">Reference proteome</keyword>
<dbReference type="PANTHER" id="PTHR46098:SF1">
    <property type="entry name" value="TRNA (CYTOSINE(38)-C(5))-METHYLTRANSFERASE"/>
    <property type="match status" value="1"/>
</dbReference>
<keyword evidence="3 6" id="KW-0949">S-adenosyl-L-methionine</keyword>
<dbReference type="Gene3D" id="3.40.50.150">
    <property type="entry name" value="Vaccinia Virus protein VP39"/>
    <property type="match status" value="1"/>
</dbReference>
<dbReference type="InterPro" id="IPR050750">
    <property type="entry name" value="C5-MTase"/>
</dbReference>
<evidence type="ECO:0000313" key="10">
    <source>
        <dbReference type="Proteomes" id="UP000541636"/>
    </source>
</evidence>
<dbReference type="PRINTS" id="PR00105">
    <property type="entry name" value="C5METTRFRASE"/>
</dbReference>
<dbReference type="EMBL" id="JAAZQD010000002">
    <property type="protein sequence ID" value="NKZ38359.1"/>
    <property type="molecule type" value="Genomic_DNA"/>
</dbReference>
<keyword evidence="2 6" id="KW-0808">Transferase</keyword>
<dbReference type="GO" id="GO:0032259">
    <property type="term" value="P:methylation"/>
    <property type="evidence" value="ECO:0007669"/>
    <property type="project" value="UniProtKB-KW"/>
</dbReference>
<comment type="caution">
    <text evidence="9">The sequence shown here is derived from an EMBL/GenBank/DDBJ whole genome shotgun (WGS) entry which is preliminary data.</text>
</comment>
<comment type="catalytic activity">
    <reaction evidence="5 8">
        <text>a 2'-deoxycytidine in DNA + S-adenosyl-L-methionine = a 5-methyl-2'-deoxycytidine in DNA + S-adenosyl-L-homocysteine + H(+)</text>
        <dbReference type="Rhea" id="RHEA:13681"/>
        <dbReference type="Rhea" id="RHEA-COMP:11369"/>
        <dbReference type="Rhea" id="RHEA-COMP:11370"/>
        <dbReference type="ChEBI" id="CHEBI:15378"/>
        <dbReference type="ChEBI" id="CHEBI:57856"/>
        <dbReference type="ChEBI" id="CHEBI:59789"/>
        <dbReference type="ChEBI" id="CHEBI:85452"/>
        <dbReference type="ChEBI" id="CHEBI:85454"/>
        <dbReference type="EC" id="2.1.1.37"/>
    </reaction>
</comment>
<sequence length="385" mass="42655">MPSFYEFFAGGGMARAGLGTDWDCLFANDFDRKKGVTYRNNWGDGELLTGDVRRIRPEELPGEPNLIWGSFPCQDLSLAGAGAGLKGDRSGTFWPFWDIVKGLVADGRAPEIIALENVVGTLHSHKGKDFAAICSALRGAGYRYGAMVIDAALFVPQSRPRLFVIGVREDVQLPQLIQCSAPRAIWHSRTLQTAYQSLSSSLRKDWIWWDMPEPAARSKAFSDLIEDEPSSVQWHTQAETKKLLAMMSRVNRAKVESAKKLSKETGKRMVGAIYKRTRRDENGDKVQRAEVRFDDVAGCLRTPAGGSSRQLIIVIDGARVRSRLISSRETARLMGLPETYDLPENYNEAYHLTGDGVAVPVVSYIAENLFSLILTPLPTMERAAA</sequence>
<dbReference type="InterPro" id="IPR018117">
    <property type="entry name" value="C5_DNA_meth_AS"/>
</dbReference>